<dbReference type="RefSeq" id="WP_094252010.1">
    <property type="nucleotide sequence ID" value="NZ_JBHLXL010000001.1"/>
</dbReference>
<dbReference type="EMBL" id="NOII01000002">
    <property type="protein sequence ID" value="OYD57977.1"/>
    <property type="molecule type" value="Genomic_DNA"/>
</dbReference>
<dbReference type="GO" id="GO:0003677">
    <property type="term" value="F:DNA binding"/>
    <property type="evidence" value="ECO:0007669"/>
    <property type="project" value="InterPro"/>
</dbReference>
<dbReference type="InterPro" id="IPR010994">
    <property type="entry name" value="RuvA_2-like"/>
</dbReference>
<evidence type="ECO:0000313" key="3">
    <source>
        <dbReference type="Proteomes" id="UP000215059"/>
    </source>
</evidence>
<dbReference type="Gene3D" id="3.10.560.10">
    <property type="entry name" value="Outer membrane lipoprotein wza domain like"/>
    <property type="match status" value="1"/>
</dbReference>
<feature type="domain" description="Helix-hairpin-helix DNA-binding motif class 1" evidence="1">
    <location>
        <begin position="187"/>
        <end position="206"/>
    </location>
</feature>
<proteinExistence type="predicted"/>
<dbReference type="SUPFAM" id="SSF47781">
    <property type="entry name" value="RuvA domain 2-like"/>
    <property type="match status" value="1"/>
</dbReference>
<dbReference type="OrthoDB" id="9790239at2"/>
<protein>
    <recommendedName>
        <fullName evidence="1">Helix-hairpin-helix DNA-binding motif class 1 domain-containing protein</fullName>
    </recommendedName>
</protein>
<dbReference type="InterPro" id="IPR004509">
    <property type="entry name" value="Competence_ComEA_HhH"/>
</dbReference>
<name>A0A235FAN2_9BACL</name>
<accession>A0A235FAN2</accession>
<dbReference type="Gene3D" id="1.10.150.280">
    <property type="entry name" value="AF1531-like domain"/>
    <property type="match status" value="1"/>
</dbReference>
<dbReference type="NCBIfam" id="TIGR00426">
    <property type="entry name" value="competence protein ComEA helix-hairpin-helix repeat region"/>
    <property type="match status" value="1"/>
</dbReference>
<keyword evidence="3" id="KW-1185">Reference proteome</keyword>
<evidence type="ECO:0000259" key="1">
    <source>
        <dbReference type="SMART" id="SM00278"/>
    </source>
</evidence>
<comment type="caution">
    <text evidence="2">The sequence shown here is derived from an EMBL/GenBank/DDBJ whole genome shotgun (WGS) entry which is preliminary data.</text>
</comment>
<dbReference type="InterPro" id="IPR003583">
    <property type="entry name" value="Hlx-hairpin-Hlx_DNA-bd_motif"/>
</dbReference>
<dbReference type="SMART" id="SM00278">
    <property type="entry name" value="HhH1"/>
    <property type="match status" value="2"/>
</dbReference>
<dbReference type="Proteomes" id="UP000215059">
    <property type="component" value="Unassembled WGS sequence"/>
</dbReference>
<dbReference type="InterPro" id="IPR051675">
    <property type="entry name" value="Endo/Exo/Phosphatase_dom_1"/>
</dbReference>
<organism evidence="2 3">
    <name type="scientific">Fictibacillus aquaticus</name>
    <dbReference type="NCBI Taxonomy" id="2021314"/>
    <lineage>
        <taxon>Bacteria</taxon>
        <taxon>Bacillati</taxon>
        <taxon>Bacillota</taxon>
        <taxon>Bacilli</taxon>
        <taxon>Bacillales</taxon>
        <taxon>Fictibacillaceae</taxon>
        <taxon>Fictibacillus</taxon>
    </lineage>
</organism>
<dbReference type="GO" id="GO:0015627">
    <property type="term" value="C:type II protein secretion system complex"/>
    <property type="evidence" value="ECO:0007669"/>
    <property type="project" value="TreeGrafter"/>
</dbReference>
<dbReference type="Pfam" id="PF10531">
    <property type="entry name" value="SLBB"/>
    <property type="match status" value="1"/>
</dbReference>
<sequence>MVNYFREHMKKAGIAGLLLLLFAIYLYSGHTDKKEEVQEDVMPISQKLAEDDAKAEKGELKTKIPAAVWVDVKGEVGKPGVYQGKPGERVMHFIQMAGGFTKNADPKSVNLAAVAVDEMVIYAAKKGEQLPPSSIGTSVSTGGSKGISIIINSATKEELMELPGVGPAKADAIISYRDANGPFSTFEDLLEVRGIGEKTAEQWKEMIIFTH</sequence>
<gene>
    <name evidence="2" type="ORF">CGZ90_08790</name>
</gene>
<feature type="domain" description="Helix-hairpin-helix DNA-binding motif class 1" evidence="1">
    <location>
        <begin position="157"/>
        <end position="176"/>
    </location>
</feature>
<dbReference type="PANTHER" id="PTHR21180">
    <property type="entry name" value="ENDONUCLEASE/EXONUCLEASE/PHOSPHATASE FAMILY DOMAIN-CONTAINING PROTEIN 1"/>
    <property type="match status" value="1"/>
</dbReference>
<dbReference type="GO" id="GO:0015628">
    <property type="term" value="P:protein secretion by the type II secretion system"/>
    <property type="evidence" value="ECO:0007669"/>
    <property type="project" value="TreeGrafter"/>
</dbReference>
<dbReference type="AlphaFoldDB" id="A0A235FAN2"/>
<reference evidence="2 3" key="1">
    <citation type="submission" date="2017-07" db="EMBL/GenBank/DDBJ databases">
        <title>Fictibacillus sp. nov. GDSW-R2A3 Genome sequencing and assembly.</title>
        <authorList>
            <person name="Mayilraj S."/>
        </authorList>
    </citation>
    <scope>NUCLEOTIDE SEQUENCE [LARGE SCALE GENOMIC DNA]</scope>
    <source>
        <strain evidence="2 3">GDSW-R2A3</strain>
    </source>
</reference>
<dbReference type="GO" id="GO:0006281">
    <property type="term" value="P:DNA repair"/>
    <property type="evidence" value="ECO:0007669"/>
    <property type="project" value="InterPro"/>
</dbReference>
<dbReference type="PANTHER" id="PTHR21180:SF32">
    <property type="entry name" value="ENDONUCLEASE_EXONUCLEASE_PHOSPHATASE FAMILY DOMAIN-CONTAINING PROTEIN 1"/>
    <property type="match status" value="1"/>
</dbReference>
<dbReference type="InterPro" id="IPR019554">
    <property type="entry name" value="Soluble_ligand-bd"/>
</dbReference>
<dbReference type="Pfam" id="PF12836">
    <property type="entry name" value="HHH_3"/>
    <property type="match status" value="1"/>
</dbReference>
<evidence type="ECO:0000313" key="2">
    <source>
        <dbReference type="EMBL" id="OYD57977.1"/>
    </source>
</evidence>